<dbReference type="GO" id="GO:0003993">
    <property type="term" value="F:acid phosphatase activity"/>
    <property type="evidence" value="ECO:0007669"/>
    <property type="project" value="UniProtKB-EC"/>
</dbReference>
<evidence type="ECO:0000256" key="1">
    <source>
        <dbReference type="ARBA" id="ARBA00000032"/>
    </source>
</evidence>
<accession>A0A1I7TKZ6</accession>
<reference evidence="6" key="1">
    <citation type="submission" date="2016-11" db="UniProtKB">
        <authorList>
            <consortium name="WormBaseParasite"/>
        </authorList>
    </citation>
    <scope>IDENTIFICATION</scope>
</reference>
<dbReference type="PROSITE" id="PS00778">
    <property type="entry name" value="HIS_ACID_PHOSPHAT_2"/>
    <property type="match status" value="1"/>
</dbReference>
<evidence type="ECO:0000313" key="5">
    <source>
        <dbReference type="Proteomes" id="UP000095282"/>
    </source>
</evidence>
<keyword evidence="4" id="KW-0732">Signal</keyword>
<feature type="chain" id="PRO_5012610777" evidence="4">
    <location>
        <begin position="16"/>
        <end position="415"/>
    </location>
</feature>
<dbReference type="InterPro" id="IPR033379">
    <property type="entry name" value="Acid_Pase_AS"/>
</dbReference>
<comment type="similarity">
    <text evidence="2">Belongs to the histidine acid phosphatase family.</text>
</comment>
<dbReference type="InterPro" id="IPR050645">
    <property type="entry name" value="Histidine_acid_phosphatase"/>
</dbReference>
<dbReference type="Proteomes" id="UP000095282">
    <property type="component" value="Unplaced"/>
</dbReference>
<dbReference type="AlphaFoldDB" id="A0A1I7TKZ6"/>
<keyword evidence="3" id="KW-0812">Transmembrane</keyword>
<evidence type="ECO:0000313" key="6">
    <source>
        <dbReference type="WBParaSite" id="Csp11.Scaffold628.g6951.t2"/>
    </source>
</evidence>
<evidence type="ECO:0000256" key="4">
    <source>
        <dbReference type="SAM" id="SignalP"/>
    </source>
</evidence>
<evidence type="ECO:0000256" key="2">
    <source>
        <dbReference type="ARBA" id="ARBA00005375"/>
    </source>
</evidence>
<dbReference type="SUPFAM" id="SSF53254">
    <property type="entry name" value="Phosphoglycerate mutase-like"/>
    <property type="match status" value="1"/>
</dbReference>
<dbReference type="PROSITE" id="PS00616">
    <property type="entry name" value="HIS_ACID_PHOSPHAT_1"/>
    <property type="match status" value="1"/>
</dbReference>
<feature type="signal peptide" evidence="4">
    <location>
        <begin position="1"/>
        <end position="15"/>
    </location>
</feature>
<dbReference type="PANTHER" id="PTHR11567">
    <property type="entry name" value="ACID PHOSPHATASE-RELATED"/>
    <property type="match status" value="1"/>
</dbReference>
<comment type="catalytic activity">
    <reaction evidence="1">
        <text>a phosphate monoester + H2O = an alcohol + phosphate</text>
        <dbReference type="Rhea" id="RHEA:15017"/>
        <dbReference type="ChEBI" id="CHEBI:15377"/>
        <dbReference type="ChEBI" id="CHEBI:30879"/>
        <dbReference type="ChEBI" id="CHEBI:43474"/>
        <dbReference type="ChEBI" id="CHEBI:67140"/>
        <dbReference type="EC" id="3.1.3.2"/>
    </reaction>
</comment>
<proteinExistence type="inferred from homology"/>
<dbReference type="InterPro" id="IPR000560">
    <property type="entry name" value="His_Pase_clade-2"/>
</dbReference>
<sequence length="415" mass="48144">MLLLLLLSASSSTMASNSKETGIRADTSTLEYVHSIWRHGDRTPAELLSLEDIRKWPEGIGELTEEGAAQQYRLGKWLRRRYGEWLGDFRRDTIYIRSSDYNRTLMSAMANMAGLFPPKRPLTPGINWQPIPVHTRPKATDKELYEDAKCPMAELEMSKQWKSKKADGIRKKYARELAFFAEKLNLKNMELKVTWAIYDNFFCEQQHNIPWPKWMNSTLFSRVTDLYNEVSQLDFHTETLRRLRGGTLLEEILNRFKDKINGNLGENAKFYAYSAHDSTIAALLATFGIFYEIYPKYATCLLVEMHKLQNETRIIRVFHKNETDIDRLIEYSIPGCSPPCTLQKLLEDLSRYFPSDWETECGLTSNFEFVYLVIIFGLLTATICSSTMFLLEKYKKKQKFSGEDTVPMLNVDDSD</sequence>
<dbReference type="STRING" id="1561998.A0A1I7TKZ6"/>
<organism evidence="5 6">
    <name type="scientific">Caenorhabditis tropicalis</name>
    <dbReference type="NCBI Taxonomy" id="1561998"/>
    <lineage>
        <taxon>Eukaryota</taxon>
        <taxon>Metazoa</taxon>
        <taxon>Ecdysozoa</taxon>
        <taxon>Nematoda</taxon>
        <taxon>Chromadorea</taxon>
        <taxon>Rhabditida</taxon>
        <taxon>Rhabditina</taxon>
        <taxon>Rhabditomorpha</taxon>
        <taxon>Rhabditoidea</taxon>
        <taxon>Rhabditidae</taxon>
        <taxon>Peloderinae</taxon>
        <taxon>Caenorhabditis</taxon>
    </lineage>
</organism>
<feature type="transmembrane region" description="Helical" evidence="3">
    <location>
        <begin position="369"/>
        <end position="391"/>
    </location>
</feature>
<keyword evidence="5" id="KW-1185">Reference proteome</keyword>
<keyword evidence="3" id="KW-0472">Membrane</keyword>
<dbReference type="WBParaSite" id="Csp11.Scaffold628.g6951.t2">
    <property type="protein sequence ID" value="Csp11.Scaffold628.g6951.t2"/>
    <property type="gene ID" value="Csp11.Scaffold628.g6951"/>
</dbReference>
<keyword evidence="3" id="KW-1133">Transmembrane helix</keyword>
<dbReference type="InterPro" id="IPR029033">
    <property type="entry name" value="His_PPase_superfam"/>
</dbReference>
<dbReference type="PANTHER" id="PTHR11567:SF210">
    <property type="entry name" value="ACID PHOSPHATASE 5-RELATED"/>
    <property type="match status" value="1"/>
</dbReference>
<evidence type="ECO:0000256" key="3">
    <source>
        <dbReference type="SAM" id="Phobius"/>
    </source>
</evidence>
<protein>
    <submittedName>
        <fullName evidence="6">Lysosomal acid phosphatase</fullName>
    </submittedName>
</protein>
<dbReference type="Pfam" id="PF00328">
    <property type="entry name" value="His_Phos_2"/>
    <property type="match status" value="1"/>
</dbReference>
<dbReference type="CDD" id="cd07061">
    <property type="entry name" value="HP_HAP_like"/>
    <property type="match status" value="1"/>
</dbReference>
<dbReference type="eggNOG" id="KOG3720">
    <property type="taxonomic scope" value="Eukaryota"/>
</dbReference>
<name>A0A1I7TKZ6_9PELO</name>
<dbReference type="Gene3D" id="3.40.50.1240">
    <property type="entry name" value="Phosphoglycerate mutase-like"/>
    <property type="match status" value="1"/>
</dbReference>